<sequence length="183" mass="19756">MRKTLIILVFTFLGYVAHAQLNFGVKGGVNFASIKASGSGVTISTNGITSFQLGAFANYELNEQFKLQPELLFMGIGGTAFTGEKINVNYVALPIMAQYYLGEKFYVEAGPQFGLLLSAKEAGTDIKSMFKSTDLQLAGGAGFKLSDNFIVGARYGFSISNIDAFPGETAKNRCFSLTLAYQF</sequence>
<keyword evidence="3" id="KW-1185">Reference proteome</keyword>
<reference evidence="2 3" key="1">
    <citation type="submission" date="2018-06" db="EMBL/GenBank/DDBJ databases">
        <title>Genomic Encyclopedia of Archaeal and Bacterial Type Strains, Phase II (KMG-II): from individual species to whole genera.</title>
        <authorList>
            <person name="Goeker M."/>
        </authorList>
    </citation>
    <scope>NUCLEOTIDE SEQUENCE [LARGE SCALE GENOMIC DNA]</scope>
    <source>
        <strain evidence="2 3">DSM 23241</strain>
    </source>
</reference>
<dbReference type="RefSeq" id="WP_170120464.1">
    <property type="nucleotide sequence ID" value="NZ_QKZV01000011.1"/>
</dbReference>
<dbReference type="InterPro" id="IPR011250">
    <property type="entry name" value="OMP/PagP_B-barrel"/>
</dbReference>
<organism evidence="2 3">
    <name type="scientific">Hydrotalea sandarakina</name>
    <dbReference type="NCBI Taxonomy" id="1004304"/>
    <lineage>
        <taxon>Bacteria</taxon>
        <taxon>Pseudomonadati</taxon>
        <taxon>Bacteroidota</taxon>
        <taxon>Chitinophagia</taxon>
        <taxon>Chitinophagales</taxon>
        <taxon>Chitinophagaceae</taxon>
        <taxon>Hydrotalea</taxon>
    </lineage>
</organism>
<protein>
    <submittedName>
        <fullName evidence="2">Outer membrane protein with beta-barrel domain</fullName>
    </submittedName>
</protein>
<evidence type="ECO:0000259" key="1">
    <source>
        <dbReference type="Pfam" id="PF13568"/>
    </source>
</evidence>
<gene>
    <name evidence="2" type="ORF">LX80_02649</name>
</gene>
<comment type="caution">
    <text evidence="2">The sequence shown here is derived from an EMBL/GenBank/DDBJ whole genome shotgun (WGS) entry which is preliminary data.</text>
</comment>
<dbReference type="SUPFAM" id="SSF56925">
    <property type="entry name" value="OMPA-like"/>
    <property type="match status" value="1"/>
</dbReference>
<evidence type="ECO:0000313" key="3">
    <source>
        <dbReference type="Proteomes" id="UP000249720"/>
    </source>
</evidence>
<dbReference type="Gene3D" id="2.40.160.20">
    <property type="match status" value="1"/>
</dbReference>
<dbReference type="Pfam" id="PF13568">
    <property type="entry name" value="OMP_b-brl_2"/>
    <property type="match status" value="1"/>
</dbReference>
<name>A0A2W7TA90_9BACT</name>
<dbReference type="InterPro" id="IPR025665">
    <property type="entry name" value="Beta-barrel_OMP_2"/>
</dbReference>
<evidence type="ECO:0000313" key="2">
    <source>
        <dbReference type="EMBL" id="PZX60082.1"/>
    </source>
</evidence>
<dbReference type="AlphaFoldDB" id="A0A2W7TA90"/>
<proteinExistence type="predicted"/>
<feature type="domain" description="Outer membrane protein beta-barrel" evidence="1">
    <location>
        <begin position="20"/>
        <end position="163"/>
    </location>
</feature>
<dbReference type="EMBL" id="QKZV01000011">
    <property type="protein sequence ID" value="PZX60082.1"/>
    <property type="molecule type" value="Genomic_DNA"/>
</dbReference>
<accession>A0A2W7TA90</accession>
<dbReference type="Proteomes" id="UP000249720">
    <property type="component" value="Unassembled WGS sequence"/>
</dbReference>